<evidence type="ECO:0000256" key="2">
    <source>
        <dbReference type="PROSITE-ProRule" id="PRU00169"/>
    </source>
</evidence>
<feature type="domain" description="OmpR/PhoB-type" evidence="5">
    <location>
        <begin position="125"/>
        <end position="221"/>
    </location>
</feature>
<feature type="domain" description="Response regulatory" evidence="4">
    <location>
        <begin position="3"/>
        <end position="117"/>
    </location>
</feature>
<dbReference type="PANTHER" id="PTHR48111:SF36">
    <property type="entry name" value="TRANSCRIPTIONAL REGULATORY PROTEIN CUTR"/>
    <property type="match status" value="1"/>
</dbReference>
<dbReference type="InterPro" id="IPR039420">
    <property type="entry name" value="WalR-like"/>
</dbReference>
<protein>
    <submittedName>
        <fullName evidence="6">DNA-binding response regulator</fullName>
    </submittedName>
</protein>
<comment type="caution">
    <text evidence="6">The sequence shown here is derived from an EMBL/GenBank/DDBJ whole genome shotgun (WGS) entry which is preliminary data.</text>
</comment>
<keyword evidence="2" id="KW-0597">Phosphoprotein</keyword>
<evidence type="ECO:0000313" key="6">
    <source>
        <dbReference type="EMBL" id="GHA21850.1"/>
    </source>
</evidence>
<feature type="modified residue" description="4-aspartylphosphate" evidence="2">
    <location>
        <position position="52"/>
    </location>
</feature>
<evidence type="ECO:0000259" key="5">
    <source>
        <dbReference type="PROSITE" id="PS51755"/>
    </source>
</evidence>
<dbReference type="Gene3D" id="6.10.250.690">
    <property type="match status" value="1"/>
</dbReference>
<dbReference type="Proteomes" id="UP000646579">
    <property type="component" value="Unassembled WGS sequence"/>
</dbReference>
<feature type="DNA-binding region" description="OmpR/PhoB-type" evidence="3">
    <location>
        <begin position="125"/>
        <end position="221"/>
    </location>
</feature>
<keyword evidence="1 3" id="KW-0238">DNA-binding</keyword>
<name>A0A918S5V0_9HYPH</name>
<dbReference type="GO" id="GO:0000976">
    <property type="term" value="F:transcription cis-regulatory region binding"/>
    <property type="evidence" value="ECO:0007669"/>
    <property type="project" value="TreeGrafter"/>
</dbReference>
<gene>
    <name evidence="6" type="ORF">GCM10007989_16480</name>
</gene>
<proteinExistence type="predicted"/>
<sequence length="223" mass="24406">MMRILLVEDELDMAGALTAALHRQDIIVDHAATLELAEEASKSGVHDAVLLDRKLPDGDGLSLIPIIRSGQPGLPIIVLSALGSFEQRIDGLDTGADDYLPKPFSTDELLARLRAVLRRPAQMGPSVVTVGKLKFNLTERIAYVADEPIELTRRELLALELLARRNGRTVSRSALEEAVYGFDDEIASNTLDAHISRLRRKLSEAAVEIHGIRGLGYLLKASR</sequence>
<dbReference type="GO" id="GO:0005829">
    <property type="term" value="C:cytosol"/>
    <property type="evidence" value="ECO:0007669"/>
    <property type="project" value="TreeGrafter"/>
</dbReference>
<dbReference type="PROSITE" id="PS51755">
    <property type="entry name" value="OMPR_PHOB"/>
    <property type="match status" value="1"/>
</dbReference>
<dbReference type="GO" id="GO:0006355">
    <property type="term" value="P:regulation of DNA-templated transcription"/>
    <property type="evidence" value="ECO:0007669"/>
    <property type="project" value="InterPro"/>
</dbReference>
<dbReference type="SUPFAM" id="SSF52172">
    <property type="entry name" value="CheY-like"/>
    <property type="match status" value="1"/>
</dbReference>
<dbReference type="SMART" id="SM00862">
    <property type="entry name" value="Trans_reg_C"/>
    <property type="match status" value="1"/>
</dbReference>
<dbReference type="GO" id="GO:0032993">
    <property type="term" value="C:protein-DNA complex"/>
    <property type="evidence" value="ECO:0007669"/>
    <property type="project" value="TreeGrafter"/>
</dbReference>
<evidence type="ECO:0000259" key="4">
    <source>
        <dbReference type="PROSITE" id="PS50110"/>
    </source>
</evidence>
<reference evidence="6" key="1">
    <citation type="journal article" date="2014" name="Int. J. Syst. Evol. Microbiol.">
        <title>Complete genome sequence of Corynebacterium casei LMG S-19264T (=DSM 44701T), isolated from a smear-ripened cheese.</title>
        <authorList>
            <consortium name="US DOE Joint Genome Institute (JGI-PGF)"/>
            <person name="Walter F."/>
            <person name="Albersmeier A."/>
            <person name="Kalinowski J."/>
            <person name="Ruckert C."/>
        </authorList>
    </citation>
    <scope>NUCLEOTIDE SEQUENCE</scope>
    <source>
        <strain evidence="6">KCTC 32437</strain>
    </source>
</reference>
<dbReference type="PROSITE" id="PS50110">
    <property type="entry name" value="RESPONSE_REGULATORY"/>
    <property type="match status" value="1"/>
</dbReference>
<dbReference type="CDD" id="cd00383">
    <property type="entry name" value="trans_reg_C"/>
    <property type="match status" value="1"/>
</dbReference>
<dbReference type="InterPro" id="IPR001789">
    <property type="entry name" value="Sig_transdc_resp-reg_receiver"/>
</dbReference>
<evidence type="ECO:0000313" key="7">
    <source>
        <dbReference type="Proteomes" id="UP000646579"/>
    </source>
</evidence>
<evidence type="ECO:0000256" key="1">
    <source>
        <dbReference type="ARBA" id="ARBA00023125"/>
    </source>
</evidence>
<dbReference type="AlphaFoldDB" id="A0A918S5V0"/>
<dbReference type="EMBL" id="BMZE01000002">
    <property type="protein sequence ID" value="GHA21850.1"/>
    <property type="molecule type" value="Genomic_DNA"/>
</dbReference>
<dbReference type="InterPro" id="IPR036388">
    <property type="entry name" value="WH-like_DNA-bd_sf"/>
</dbReference>
<keyword evidence="7" id="KW-1185">Reference proteome</keyword>
<dbReference type="PANTHER" id="PTHR48111">
    <property type="entry name" value="REGULATOR OF RPOS"/>
    <property type="match status" value="1"/>
</dbReference>
<accession>A0A918S5V0</accession>
<dbReference type="InterPro" id="IPR011006">
    <property type="entry name" value="CheY-like_superfamily"/>
</dbReference>
<dbReference type="Gene3D" id="1.10.10.10">
    <property type="entry name" value="Winged helix-like DNA-binding domain superfamily/Winged helix DNA-binding domain"/>
    <property type="match status" value="1"/>
</dbReference>
<reference evidence="6" key="2">
    <citation type="submission" date="2020-09" db="EMBL/GenBank/DDBJ databases">
        <authorList>
            <person name="Sun Q."/>
            <person name="Kim S."/>
        </authorList>
    </citation>
    <scope>NUCLEOTIDE SEQUENCE</scope>
    <source>
        <strain evidence="6">KCTC 32437</strain>
    </source>
</reference>
<evidence type="ECO:0000256" key="3">
    <source>
        <dbReference type="PROSITE-ProRule" id="PRU01091"/>
    </source>
</evidence>
<dbReference type="Gene3D" id="3.40.50.2300">
    <property type="match status" value="1"/>
</dbReference>
<organism evidence="6 7">
    <name type="scientific">Devosia pacifica</name>
    <dbReference type="NCBI Taxonomy" id="1335967"/>
    <lineage>
        <taxon>Bacteria</taxon>
        <taxon>Pseudomonadati</taxon>
        <taxon>Pseudomonadota</taxon>
        <taxon>Alphaproteobacteria</taxon>
        <taxon>Hyphomicrobiales</taxon>
        <taxon>Devosiaceae</taxon>
        <taxon>Devosia</taxon>
    </lineage>
</organism>
<dbReference type="Pfam" id="PF00072">
    <property type="entry name" value="Response_reg"/>
    <property type="match status" value="1"/>
</dbReference>
<dbReference type="SMART" id="SM00448">
    <property type="entry name" value="REC"/>
    <property type="match status" value="1"/>
</dbReference>
<dbReference type="InterPro" id="IPR001867">
    <property type="entry name" value="OmpR/PhoB-type_DNA-bd"/>
</dbReference>
<dbReference type="Pfam" id="PF00486">
    <property type="entry name" value="Trans_reg_C"/>
    <property type="match status" value="1"/>
</dbReference>
<dbReference type="GO" id="GO:0000156">
    <property type="term" value="F:phosphorelay response regulator activity"/>
    <property type="evidence" value="ECO:0007669"/>
    <property type="project" value="TreeGrafter"/>
</dbReference>